<keyword evidence="11" id="KW-0482">Metalloprotease</keyword>
<evidence type="ECO:0000256" key="6">
    <source>
        <dbReference type="ARBA" id="ARBA00022438"/>
    </source>
</evidence>
<evidence type="ECO:0000256" key="5">
    <source>
        <dbReference type="ARBA" id="ARBA00015611"/>
    </source>
</evidence>
<evidence type="ECO:0000256" key="3">
    <source>
        <dbReference type="ARBA" id="ARBA00010136"/>
    </source>
</evidence>
<evidence type="ECO:0000256" key="9">
    <source>
        <dbReference type="ARBA" id="ARBA00022801"/>
    </source>
</evidence>
<dbReference type="InterPro" id="IPR042097">
    <property type="entry name" value="Aminopeptidase_N-like_N_sf"/>
</dbReference>
<organism evidence="15 16">
    <name type="scientific">Robiginitalea aurantiaca</name>
    <dbReference type="NCBI Taxonomy" id="3056915"/>
    <lineage>
        <taxon>Bacteria</taxon>
        <taxon>Pseudomonadati</taxon>
        <taxon>Bacteroidota</taxon>
        <taxon>Flavobacteriia</taxon>
        <taxon>Flavobacteriales</taxon>
        <taxon>Flavobacteriaceae</taxon>
        <taxon>Robiginitalea</taxon>
    </lineage>
</organism>
<evidence type="ECO:0000256" key="12">
    <source>
        <dbReference type="SAM" id="SignalP"/>
    </source>
</evidence>
<evidence type="ECO:0000256" key="4">
    <source>
        <dbReference type="ARBA" id="ARBA00012564"/>
    </source>
</evidence>
<dbReference type="EC" id="3.4.11.2" evidence="4"/>
<dbReference type="SUPFAM" id="SSF63737">
    <property type="entry name" value="Leukotriene A4 hydrolase N-terminal domain"/>
    <property type="match status" value="1"/>
</dbReference>
<dbReference type="PRINTS" id="PR00756">
    <property type="entry name" value="ALADIPTASE"/>
</dbReference>
<dbReference type="CDD" id="cd09603">
    <property type="entry name" value="M1_APN_like"/>
    <property type="match status" value="1"/>
</dbReference>
<proteinExistence type="inferred from homology"/>
<dbReference type="RefSeq" id="WP_289725005.1">
    <property type="nucleotide sequence ID" value="NZ_JAUDUY010000004.1"/>
</dbReference>
<evidence type="ECO:0000256" key="2">
    <source>
        <dbReference type="ARBA" id="ARBA00001947"/>
    </source>
</evidence>
<accession>A0ABT7WFE3</accession>
<comment type="cofactor">
    <cofactor evidence="2">
        <name>Zn(2+)</name>
        <dbReference type="ChEBI" id="CHEBI:29105"/>
    </cofactor>
</comment>
<dbReference type="PANTHER" id="PTHR11533:SF174">
    <property type="entry name" value="PUROMYCIN-SENSITIVE AMINOPEPTIDASE-RELATED"/>
    <property type="match status" value="1"/>
</dbReference>
<dbReference type="Pfam" id="PF01433">
    <property type="entry name" value="Peptidase_M1"/>
    <property type="match status" value="1"/>
</dbReference>
<dbReference type="InterPro" id="IPR016024">
    <property type="entry name" value="ARM-type_fold"/>
</dbReference>
<sequence>MLSEYYGLKRLLALASIGLCSAMLQAQELMPDFQSAQIVIRPDPIAEIIKGEVRYTFDIQPGVDSVILDAHNMEFESVLLNGRQVAFHSGGGRLALKAPALEGRHNLHITYTANPKQAVYFIGWKDSIPGNEQIWTQGQGKDSSHWVPVIDAMGDKMVFDLSVLMDPSYEVISNGVLTGTTLEGGLLQWDFDMKNPMSSYLLAFVVGTYEYLDRESSSGVPLKLYYPENAGDKAHWTYLHSVEILDFLESEIGIPYPWGDYKQVPVSDFLYAGMENTGATIFSDRYLVDSLGFNDENYVNINAHELAHQWFGNLVTEKDAAHHWLHEGFATYYAYRAEAAVFGQKYIHWKLYETAGILDEMDVQGKGEALLDPQAGSLTFYEKGAWALVILRDQLGAAVFDQGIRNYLKNHAYATVTVPEFLKTMEAASGTSLTEFRKSWLESSTFPLQEALEYLKVNEPEIGVFIGLKDEAEKRIIPEPSGYLNQWESTPSPEFRAHLIRLLGNGVSRELWEAAAGEESLEIHKALLEVTGDIEPWMEPYLRDWLDAPSYVIRENTLFKLWVSDPENRKAYLDRVSDNGSLDAVRLEQLWWLLATLTPEYKTPAVQQGYLKELRRTTAPGNSWETRQNAFAMLHQVDALNLQNIKDLMQATEHHSWQFRKFSRNLLGEVLSRTSGTTDWAELASTFPREKYRYLYELIENQ</sequence>
<evidence type="ECO:0000256" key="10">
    <source>
        <dbReference type="ARBA" id="ARBA00022833"/>
    </source>
</evidence>
<keyword evidence="6 15" id="KW-0031">Aminopeptidase</keyword>
<protein>
    <recommendedName>
        <fullName evidence="5">Aminopeptidase N</fullName>
        <ecNumber evidence="4">3.4.11.2</ecNumber>
    </recommendedName>
</protein>
<comment type="catalytic activity">
    <reaction evidence="1">
        <text>Release of an N-terminal amino acid, Xaa-|-Yaa- from a peptide, amide or arylamide. Xaa is preferably Ala, but may be most amino acids including Pro (slow action). When a terminal hydrophobic residue is followed by a prolyl residue, the two may be released as an intact Xaa-Pro dipeptide.</text>
        <dbReference type="EC" id="3.4.11.2"/>
    </reaction>
</comment>
<feature type="domain" description="Aminopeptidase N-like N-terminal" evidence="14">
    <location>
        <begin position="38"/>
        <end position="201"/>
    </location>
</feature>
<evidence type="ECO:0000256" key="8">
    <source>
        <dbReference type="ARBA" id="ARBA00022723"/>
    </source>
</evidence>
<keyword evidence="8" id="KW-0479">Metal-binding</keyword>
<evidence type="ECO:0000256" key="11">
    <source>
        <dbReference type="ARBA" id="ARBA00023049"/>
    </source>
</evidence>
<dbReference type="InterPro" id="IPR050344">
    <property type="entry name" value="Peptidase_M1_aminopeptidases"/>
</dbReference>
<name>A0ABT7WFE3_9FLAO</name>
<feature type="signal peptide" evidence="12">
    <location>
        <begin position="1"/>
        <end position="26"/>
    </location>
</feature>
<dbReference type="InterPro" id="IPR001930">
    <property type="entry name" value="Peptidase_M1"/>
</dbReference>
<dbReference type="Proteomes" id="UP001174839">
    <property type="component" value="Unassembled WGS sequence"/>
</dbReference>
<evidence type="ECO:0000259" key="13">
    <source>
        <dbReference type="Pfam" id="PF01433"/>
    </source>
</evidence>
<feature type="chain" id="PRO_5047492518" description="Aminopeptidase N" evidence="12">
    <location>
        <begin position="27"/>
        <end position="702"/>
    </location>
</feature>
<keyword evidence="7" id="KW-0645">Protease</keyword>
<evidence type="ECO:0000259" key="14">
    <source>
        <dbReference type="Pfam" id="PF17900"/>
    </source>
</evidence>
<comment type="similarity">
    <text evidence="3">Belongs to the peptidase M1 family.</text>
</comment>
<dbReference type="Pfam" id="PF17900">
    <property type="entry name" value="Peptidase_M1_N"/>
    <property type="match status" value="1"/>
</dbReference>
<evidence type="ECO:0000313" key="15">
    <source>
        <dbReference type="EMBL" id="MDM9631639.1"/>
    </source>
</evidence>
<dbReference type="InterPro" id="IPR027268">
    <property type="entry name" value="Peptidase_M4/M1_CTD_sf"/>
</dbReference>
<dbReference type="Gene3D" id="2.60.40.1730">
    <property type="entry name" value="tricorn interacting facor f3 domain"/>
    <property type="match status" value="1"/>
</dbReference>
<evidence type="ECO:0000256" key="1">
    <source>
        <dbReference type="ARBA" id="ARBA00000098"/>
    </source>
</evidence>
<keyword evidence="16" id="KW-1185">Reference proteome</keyword>
<evidence type="ECO:0000256" key="7">
    <source>
        <dbReference type="ARBA" id="ARBA00022670"/>
    </source>
</evidence>
<dbReference type="InterPro" id="IPR014782">
    <property type="entry name" value="Peptidase_M1_dom"/>
</dbReference>
<dbReference type="PANTHER" id="PTHR11533">
    <property type="entry name" value="PROTEASE M1 ZINC METALLOPROTEASE"/>
    <property type="match status" value="1"/>
</dbReference>
<dbReference type="GO" id="GO:0004177">
    <property type="term" value="F:aminopeptidase activity"/>
    <property type="evidence" value="ECO:0007669"/>
    <property type="project" value="UniProtKB-KW"/>
</dbReference>
<keyword evidence="10" id="KW-0862">Zinc</keyword>
<feature type="domain" description="Peptidase M1 membrane alanine aminopeptidase" evidence="13">
    <location>
        <begin position="240"/>
        <end position="440"/>
    </location>
</feature>
<dbReference type="Gene3D" id="1.10.390.10">
    <property type="entry name" value="Neutral Protease Domain 2"/>
    <property type="match status" value="1"/>
</dbReference>
<evidence type="ECO:0000313" key="16">
    <source>
        <dbReference type="Proteomes" id="UP001174839"/>
    </source>
</evidence>
<dbReference type="SUPFAM" id="SSF48371">
    <property type="entry name" value="ARM repeat"/>
    <property type="match status" value="1"/>
</dbReference>
<reference evidence="15" key="1">
    <citation type="submission" date="2023-06" db="EMBL/GenBank/DDBJ databases">
        <title>Robiginitalea aurantiacus sp. nov. and Algoriphagus sediminis sp. nov., isolated from coastal sediment.</title>
        <authorList>
            <person name="Zhou Z.Y."/>
            <person name="An J."/>
            <person name="Jia Y.W."/>
            <person name="Du Z.J."/>
        </authorList>
    </citation>
    <scope>NUCLEOTIDE SEQUENCE</scope>
    <source>
        <strain evidence="15">M39</strain>
    </source>
</reference>
<gene>
    <name evidence="15" type="ORF">QU605_09170</name>
</gene>
<comment type="caution">
    <text evidence="15">The sequence shown here is derived from an EMBL/GenBank/DDBJ whole genome shotgun (WGS) entry which is preliminary data.</text>
</comment>
<dbReference type="InterPro" id="IPR045357">
    <property type="entry name" value="Aminopeptidase_N-like_N"/>
</dbReference>
<dbReference type="EMBL" id="JAUDUY010000004">
    <property type="protein sequence ID" value="MDM9631639.1"/>
    <property type="molecule type" value="Genomic_DNA"/>
</dbReference>
<keyword evidence="9 15" id="KW-0378">Hydrolase</keyword>
<dbReference type="SUPFAM" id="SSF55486">
    <property type="entry name" value="Metalloproteases ('zincins'), catalytic domain"/>
    <property type="match status" value="1"/>
</dbReference>
<keyword evidence="12" id="KW-0732">Signal</keyword>